<dbReference type="SUPFAM" id="SSF47413">
    <property type="entry name" value="lambda repressor-like DNA-binding domains"/>
    <property type="match status" value="1"/>
</dbReference>
<sequence length="159" mass="17254">MSGQGTAGTALAARLREKMHASREGVTSLAQRLHVSQSYLSELLRGDRPMQGLRDEVIREIAAYLEVPPVVCFLMAEKLRHADFVAPPTSWTVELNKAMEVLAASPQGLEAVVTAEDLKGLPEPAKRLLVALYEYATGSPVLRVTRWSWTGSGQPAAVS</sequence>
<reference evidence="2 3" key="1">
    <citation type="submission" date="2019-12" db="EMBL/GenBank/DDBJ databases">
        <title>Comparative genomics gives insights into the taxonomy of the Azoarcus-Aromatoleum group and reveals separate origins of nif in the plant-associated Azoarcus and non-plant-associated Aromatoleum sub-groups.</title>
        <authorList>
            <person name="Lafos M."/>
            <person name="Maluk M."/>
            <person name="Batista M."/>
            <person name="Junghare M."/>
            <person name="Carmona M."/>
            <person name="Faoro H."/>
            <person name="Cruz L.M."/>
            <person name="Battistoni F."/>
            <person name="De Souza E."/>
            <person name="Pedrosa F."/>
            <person name="Chen W.-M."/>
            <person name="Poole P.S."/>
            <person name="Dixon R.A."/>
            <person name="James E.K."/>
        </authorList>
    </citation>
    <scope>NUCLEOTIDE SEQUENCE [LARGE SCALE GENOMIC DNA]</scope>
    <source>
        <strain evidence="2 3">ToN1</strain>
    </source>
</reference>
<evidence type="ECO:0000313" key="2">
    <source>
        <dbReference type="EMBL" id="NMF86936.1"/>
    </source>
</evidence>
<comment type="caution">
    <text evidence="2">The sequence shown here is derived from an EMBL/GenBank/DDBJ whole genome shotgun (WGS) entry which is preliminary data.</text>
</comment>
<dbReference type="EMBL" id="WTVR01000001">
    <property type="protein sequence ID" value="NMF86936.1"/>
    <property type="molecule type" value="Genomic_DNA"/>
</dbReference>
<proteinExistence type="predicted"/>
<dbReference type="SMART" id="SM00530">
    <property type="entry name" value="HTH_XRE"/>
    <property type="match status" value="1"/>
</dbReference>
<dbReference type="CDD" id="cd00093">
    <property type="entry name" value="HTH_XRE"/>
    <property type="match status" value="1"/>
</dbReference>
<feature type="domain" description="HTH cro/C1-type" evidence="1">
    <location>
        <begin position="29"/>
        <end position="72"/>
    </location>
</feature>
<evidence type="ECO:0000313" key="3">
    <source>
        <dbReference type="Proteomes" id="UP000652074"/>
    </source>
</evidence>
<dbReference type="PROSITE" id="PS50943">
    <property type="entry name" value="HTH_CROC1"/>
    <property type="match status" value="1"/>
</dbReference>
<protein>
    <submittedName>
        <fullName evidence="2">Helix-turn-helix domain-containing protein</fullName>
    </submittedName>
</protein>
<dbReference type="InterPro" id="IPR010982">
    <property type="entry name" value="Lambda_DNA-bd_dom_sf"/>
</dbReference>
<accession>A0ABX1MKT1</accession>
<organism evidence="2 3">
    <name type="scientific">Aromatoleum petrolei</name>
    <dbReference type="NCBI Taxonomy" id="76116"/>
    <lineage>
        <taxon>Bacteria</taxon>
        <taxon>Pseudomonadati</taxon>
        <taxon>Pseudomonadota</taxon>
        <taxon>Betaproteobacteria</taxon>
        <taxon>Rhodocyclales</taxon>
        <taxon>Rhodocyclaceae</taxon>
        <taxon>Aromatoleum</taxon>
    </lineage>
</organism>
<evidence type="ECO:0000259" key="1">
    <source>
        <dbReference type="PROSITE" id="PS50943"/>
    </source>
</evidence>
<dbReference type="InterPro" id="IPR001387">
    <property type="entry name" value="Cro/C1-type_HTH"/>
</dbReference>
<dbReference type="RefSeq" id="WP_169204425.1">
    <property type="nucleotide sequence ID" value="NZ_CP059560.1"/>
</dbReference>
<keyword evidence="3" id="KW-1185">Reference proteome</keyword>
<dbReference type="Proteomes" id="UP000652074">
    <property type="component" value="Unassembled WGS sequence"/>
</dbReference>
<name>A0ABX1MKT1_9RHOO</name>
<dbReference type="Gene3D" id="1.10.260.40">
    <property type="entry name" value="lambda repressor-like DNA-binding domains"/>
    <property type="match status" value="1"/>
</dbReference>
<dbReference type="Pfam" id="PF13560">
    <property type="entry name" value="HTH_31"/>
    <property type="match status" value="1"/>
</dbReference>
<gene>
    <name evidence="2" type="ORF">GPA26_00430</name>
</gene>